<evidence type="ECO:0000313" key="2">
    <source>
        <dbReference type="EMBL" id="MBB4736695.1"/>
    </source>
</evidence>
<dbReference type="RefSeq" id="WP_239177665.1">
    <property type="nucleotide sequence ID" value="NZ_BAABFG010000005.1"/>
</dbReference>
<name>A0A7W7M4I4_9ACTN</name>
<evidence type="ECO:0000313" key="3">
    <source>
        <dbReference type="Proteomes" id="UP000546162"/>
    </source>
</evidence>
<gene>
    <name evidence="2" type="ORF">BJY16_000154</name>
</gene>
<sequence length="124" mass="13292">MLLADAFLDQLNGGKVRPGARFGPSRRLDPGGRSTDADRSNGWPLAIRTHARLARVFEEAPMMEEAFLAYTAGHADGSAGRRDAQLADDPETGSDYRIGVVDGSVAAFQAELVAEVRRLLGDAH</sequence>
<accession>A0A7W7M4I4</accession>
<organism evidence="2 3">
    <name type="scientific">Actinoplanes octamycinicus</name>
    <dbReference type="NCBI Taxonomy" id="135948"/>
    <lineage>
        <taxon>Bacteria</taxon>
        <taxon>Bacillati</taxon>
        <taxon>Actinomycetota</taxon>
        <taxon>Actinomycetes</taxon>
        <taxon>Micromonosporales</taxon>
        <taxon>Micromonosporaceae</taxon>
        <taxon>Actinoplanes</taxon>
    </lineage>
</organism>
<feature type="compositionally biased region" description="Basic and acidic residues" evidence="1">
    <location>
        <begin position="26"/>
        <end position="39"/>
    </location>
</feature>
<protein>
    <submittedName>
        <fullName evidence="2">Uncharacterized protein</fullName>
    </submittedName>
</protein>
<comment type="caution">
    <text evidence="2">The sequence shown here is derived from an EMBL/GenBank/DDBJ whole genome shotgun (WGS) entry which is preliminary data.</text>
</comment>
<evidence type="ECO:0000256" key="1">
    <source>
        <dbReference type="SAM" id="MobiDB-lite"/>
    </source>
</evidence>
<reference evidence="2 3" key="1">
    <citation type="submission" date="2020-08" db="EMBL/GenBank/DDBJ databases">
        <title>Sequencing the genomes of 1000 actinobacteria strains.</title>
        <authorList>
            <person name="Klenk H.-P."/>
        </authorList>
    </citation>
    <scope>NUCLEOTIDE SEQUENCE [LARGE SCALE GENOMIC DNA]</scope>
    <source>
        <strain evidence="2 3">DSM 45809</strain>
    </source>
</reference>
<dbReference type="Proteomes" id="UP000546162">
    <property type="component" value="Unassembled WGS sequence"/>
</dbReference>
<proteinExistence type="predicted"/>
<dbReference type="EMBL" id="JACHNB010000001">
    <property type="protein sequence ID" value="MBB4736695.1"/>
    <property type="molecule type" value="Genomic_DNA"/>
</dbReference>
<feature type="region of interest" description="Disordered" evidence="1">
    <location>
        <begin position="18"/>
        <end position="41"/>
    </location>
</feature>
<dbReference type="AlphaFoldDB" id="A0A7W7M4I4"/>
<keyword evidence="3" id="KW-1185">Reference proteome</keyword>